<dbReference type="Proteomes" id="UP001151760">
    <property type="component" value="Unassembled WGS sequence"/>
</dbReference>
<feature type="non-terminal residue" evidence="1">
    <location>
        <position position="1"/>
    </location>
</feature>
<sequence>LTLISARSSKSNTGLSDGYAECSILDKKVRASFNKTGVSKPIKLTMSDPAGQVLVIEIKAMKNDKSLGKLYVPIQYLLRGIRQGKDKPCVTCQVRGKSKEPGWSIRFSYRFGWNFSNEDYMGVETVFFGGNYTKFECEGVPLPAYDCMYRCIIC</sequence>
<protein>
    <submittedName>
        <fullName evidence="1">Uncharacterized protein</fullName>
    </submittedName>
</protein>
<reference evidence="1" key="2">
    <citation type="submission" date="2022-01" db="EMBL/GenBank/DDBJ databases">
        <authorList>
            <person name="Yamashiro T."/>
            <person name="Shiraishi A."/>
            <person name="Satake H."/>
            <person name="Nakayama K."/>
        </authorList>
    </citation>
    <scope>NUCLEOTIDE SEQUENCE</scope>
</reference>
<name>A0ABQ5HLY4_9ASTR</name>
<reference evidence="1" key="1">
    <citation type="journal article" date="2022" name="Int. J. Mol. Sci.">
        <title>Draft Genome of Tanacetum Coccineum: Genomic Comparison of Closely Related Tanacetum-Family Plants.</title>
        <authorList>
            <person name="Yamashiro T."/>
            <person name="Shiraishi A."/>
            <person name="Nakayama K."/>
            <person name="Satake H."/>
        </authorList>
    </citation>
    <scope>NUCLEOTIDE SEQUENCE</scope>
</reference>
<evidence type="ECO:0000313" key="2">
    <source>
        <dbReference type="Proteomes" id="UP001151760"/>
    </source>
</evidence>
<dbReference type="SUPFAM" id="SSF49562">
    <property type="entry name" value="C2 domain (Calcium/lipid-binding domain, CaLB)"/>
    <property type="match status" value="1"/>
</dbReference>
<dbReference type="EMBL" id="BQNB010019769">
    <property type="protein sequence ID" value="GJT88858.1"/>
    <property type="molecule type" value="Genomic_DNA"/>
</dbReference>
<gene>
    <name evidence="1" type="ORF">Tco_1070575</name>
</gene>
<accession>A0ABQ5HLY4</accession>
<proteinExistence type="predicted"/>
<keyword evidence="2" id="KW-1185">Reference proteome</keyword>
<evidence type="ECO:0000313" key="1">
    <source>
        <dbReference type="EMBL" id="GJT88858.1"/>
    </source>
</evidence>
<dbReference type="InterPro" id="IPR035892">
    <property type="entry name" value="C2_domain_sf"/>
</dbReference>
<organism evidence="1 2">
    <name type="scientific">Tanacetum coccineum</name>
    <dbReference type="NCBI Taxonomy" id="301880"/>
    <lineage>
        <taxon>Eukaryota</taxon>
        <taxon>Viridiplantae</taxon>
        <taxon>Streptophyta</taxon>
        <taxon>Embryophyta</taxon>
        <taxon>Tracheophyta</taxon>
        <taxon>Spermatophyta</taxon>
        <taxon>Magnoliopsida</taxon>
        <taxon>eudicotyledons</taxon>
        <taxon>Gunneridae</taxon>
        <taxon>Pentapetalae</taxon>
        <taxon>asterids</taxon>
        <taxon>campanulids</taxon>
        <taxon>Asterales</taxon>
        <taxon>Asteraceae</taxon>
        <taxon>Asteroideae</taxon>
        <taxon>Anthemideae</taxon>
        <taxon>Anthemidinae</taxon>
        <taxon>Tanacetum</taxon>
    </lineage>
</organism>
<comment type="caution">
    <text evidence="1">The sequence shown here is derived from an EMBL/GenBank/DDBJ whole genome shotgun (WGS) entry which is preliminary data.</text>
</comment>